<feature type="transmembrane region" description="Helical" evidence="2">
    <location>
        <begin position="21"/>
        <end position="40"/>
    </location>
</feature>
<keyword evidence="2" id="KW-0472">Membrane</keyword>
<evidence type="ECO:0000259" key="3">
    <source>
        <dbReference type="Pfam" id="PF14341"/>
    </source>
</evidence>
<feature type="domain" description="Type 4 fimbrial biogenesis protein PilX N-terminal" evidence="3">
    <location>
        <begin position="22"/>
        <end position="68"/>
    </location>
</feature>
<evidence type="ECO:0000256" key="2">
    <source>
        <dbReference type="SAM" id="Phobius"/>
    </source>
</evidence>
<dbReference type="Pfam" id="PF14341">
    <property type="entry name" value="PilX_N"/>
    <property type="match status" value="1"/>
</dbReference>
<feature type="domain" description="DUF7305" evidence="4">
    <location>
        <begin position="468"/>
        <end position="598"/>
    </location>
</feature>
<dbReference type="Pfam" id="PF23981">
    <property type="entry name" value="DUF7305"/>
    <property type="match status" value="1"/>
</dbReference>
<gene>
    <name evidence="5" type="ORF">SAMN05444390_1012048</name>
</gene>
<sequence>MPATNAARKNRPTMRTPNREGGAVLIVALVLMVAATLLALSQMKSSLLQERMTSNQYAKETARLAAEQGAARAMEWINGIEDETEWNEWVDDPANHPIWHANPKAAEVAQGKGLGKGLYKGIPAANGAPFLAGNALFWIDPDEINTDSSDPGFARIKVHGAVKDPDTDDQLAYSSLVLRARTPSGGNNAVPPFASGLVGCEGVNMVGSGQIDSFDSRIGGYGDLFYDDAGTEQNNSLRSNVTLQTFSENASANFAGHAPLYGDLSFTGQNLTMSGSTPIYGDVYAEGDVEMNGSITGTLNAGGNVTLGSASSSNQINAGGNVSVESTGSPPSAISAAGEVSWPDWWQYDDAKNALTANYKGNDGIQVPAVYDSSQSCDQLGVRDADGNTGNMFESARNGSTPLADAMPDTDAKPPKGPDYQLKKQGSDYSLNGPGGDESILNLGSDGEASTLSVDAGLTTSGNLSGITIHGDVTIVVSGDFNLGSNTQLNVSPGATLTLLVEGKTTLSAGTNLTTSDFTRTNTEGEASAAVQIYSAYQSSGNNDVGVSISGANSSSLAIYSPYATARITGSGALYGAIRSRYLDIRGSGDIHYDEALGTLTQPGSSGGTPTAGAISGWFEVQ</sequence>
<reference evidence="5 6" key="1">
    <citation type="submission" date="2016-10" db="EMBL/GenBank/DDBJ databases">
        <authorList>
            <person name="de Groot N.N."/>
        </authorList>
    </citation>
    <scope>NUCLEOTIDE SEQUENCE [LARGE SCALE GENOMIC DNA]</scope>
    <source>
        <strain evidence="5 6">DSM 22012</strain>
    </source>
</reference>
<dbReference type="InterPro" id="IPR025746">
    <property type="entry name" value="PilX_N_dom"/>
</dbReference>
<evidence type="ECO:0000313" key="6">
    <source>
        <dbReference type="Proteomes" id="UP000236745"/>
    </source>
</evidence>
<keyword evidence="2" id="KW-1133">Transmembrane helix</keyword>
<keyword evidence="6" id="KW-1185">Reference proteome</keyword>
<name>A0A1H5Z788_9GAMM</name>
<dbReference type="AlphaFoldDB" id="A0A1H5Z788"/>
<feature type="region of interest" description="Disordered" evidence="1">
    <location>
        <begin position="387"/>
        <end position="444"/>
    </location>
</feature>
<evidence type="ECO:0000259" key="4">
    <source>
        <dbReference type="Pfam" id="PF23981"/>
    </source>
</evidence>
<proteinExistence type="predicted"/>
<dbReference type="EMBL" id="FNVQ01000001">
    <property type="protein sequence ID" value="SEG32142.1"/>
    <property type="molecule type" value="Genomic_DNA"/>
</dbReference>
<dbReference type="InterPro" id="IPR055729">
    <property type="entry name" value="DUF7305"/>
</dbReference>
<dbReference type="Proteomes" id="UP000236745">
    <property type="component" value="Unassembled WGS sequence"/>
</dbReference>
<evidence type="ECO:0000313" key="5">
    <source>
        <dbReference type="EMBL" id="SEG32142.1"/>
    </source>
</evidence>
<keyword evidence="2" id="KW-0812">Transmembrane</keyword>
<evidence type="ECO:0000256" key="1">
    <source>
        <dbReference type="SAM" id="MobiDB-lite"/>
    </source>
</evidence>
<feature type="compositionally biased region" description="Polar residues" evidence="1">
    <location>
        <begin position="388"/>
        <end position="401"/>
    </location>
</feature>
<accession>A0A1H5Z788</accession>
<feature type="compositionally biased region" description="Basic and acidic residues" evidence="1">
    <location>
        <begin position="410"/>
        <end position="426"/>
    </location>
</feature>
<organism evidence="5 6">
    <name type="scientific">Marinobacterium lutimaris</name>
    <dbReference type="NCBI Taxonomy" id="568106"/>
    <lineage>
        <taxon>Bacteria</taxon>
        <taxon>Pseudomonadati</taxon>
        <taxon>Pseudomonadota</taxon>
        <taxon>Gammaproteobacteria</taxon>
        <taxon>Oceanospirillales</taxon>
        <taxon>Oceanospirillaceae</taxon>
        <taxon>Marinobacterium</taxon>
    </lineage>
</organism>
<protein>
    <submittedName>
        <fullName evidence="5">PilX N-terminal</fullName>
    </submittedName>
</protein>